<feature type="compositionally biased region" description="Polar residues" evidence="3">
    <location>
        <begin position="356"/>
        <end position="369"/>
    </location>
</feature>
<dbReference type="EMBL" id="BAAAQN010000043">
    <property type="protein sequence ID" value="GAA2047294.1"/>
    <property type="molecule type" value="Genomic_DNA"/>
</dbReference>
<name>A0ABN2V1Q7_9ACTN</name>
<evidence type="ECO:0000256" key="3">
    <source>
        <dbReference type="SAM" id="MobiDB-lite"/>
    </source>
</evidence>
<protein>
    <recommendedName>
        <fullName evidence="4">Chitin-binding type-3 domain-containing protein</fullName>
    </recommendedName>
</protein>
<keyword evidence="6" id="KW-1185">Reference proteome</keyword>
<evidence type="ECO:0000256" key="1">
    <source>
        <dbReference type="ARBA" id="ARBA00022729"/>
    </source>
</evidence>
<gene>
    <name evidence="5" type="ORF">GCM10009839_60360</name>
</gene>
<accession>A0ABN2V1Q7</accession>
<keyword evidence="1" id="KW-0732">Signal</keyword>
<evidence type="ECO:0000259" key="4">
    <source>
        <dbReference type="SMART" id="SM00495"/>
    </source>
</evidence>
<evidence type="ECO:0000313" key="6">
    <source>
        <dbReference type="Proteomes" id="UP001500751"/>
    </source>
</evidence>
<reference evidence="5 6" key="1">
    <citation type="journal article" date="2019" name="Int. J. Syst. Evol. Microbiol.">
        <title>The Global Catalogue of Microorganisms (GCM) 10K type strain sequencing project: providing services to taxonomists for standard genome sequencing and annotation.</title>
        <authorList>
            <consortium name="The Broad Institute Genomics Platform"/>
            <consortium name="The Broad Institute Genome Sequencing Center for Infectious Disease"/>
            <person name="Wu L."/>
            <person name="Ma J."/>
        </authorList>
    </citation>
    <scope>NUCLEOTIDE SEQUENCE [LARGE SCALE GENOMIC DNA]</scope>
    <source>
        <strain evidence="5 6">JCM 16014</strain>
    </source>
</reference>
<feature type="region of interest" description="Disordered" evidence="3">
    <location>
        <begin position="350"/>
        <end position="369"/>
    </location>
</feature>
<dbReference type="PANTHER" id="PTHR39160">
    <property type="entry name" value="CELL WALL-BINDING PROTEIN YOCH"/>
    <property type="match status" value="1"/>
</dbReference>
<dbReference type="SMART" id="SM00495">
    <property type="entry name" value="ChtBD3"/>
    <property type="match status" value="1"/>
</dbReference>
<dbReference type="InterPro" id="IPR003610">
    <property type="entry name" value="CBM5/12"/>
</dbReference>
<dbReference type="Gene3D" id="2.10.10.20">
    <property type="entry name" value="Carbohydrate-binding module superfamily 5/12"/>
    <property type="match status" value="1"/>
</dbReference>
<dbReference type="InterPro" id="IPR036573">
    <property type="entry name" value="CBM_sf_5/12"/>
</dbReference>
<evidence type="ECO:0000313" key="5">
    <source>
        <dbReference type="EMBL" id="GAA2047294.1"/>
    </source>
</evidence>
<organism evidence="5 6">
    <name type="scientific">Catenulispora yoronensis</name>
    <dbReference type="NCBI Taxonomy" id="450799"/>
    <lineage>
        <taxon>Bacteria</taxon>
        <taxon>Bacillati</taxon>
        <taxon>Actinomycetota</taxon>
        <taxon>Actinomycetes</taxon>
        <taxon>Catenulisporales</taxon>
        <taxon>Catenulisporaceae</taxon>
        <taxon>Catenulispora</taxon>
    </lineage>
</organism>
<proteinExistence type="predicted"/>
<sequence>MSLFSIRRRIRERPPNRRVSARVRALLGAVALTAAAIGGVGVVAAQQARADGTGSLPTCPFWTTVTPPPRSDTPWVPPSQTAQPVNFSARLAAPRGVTGTLTGGQVNITFNRVAGAQAYRVWRNGQAIAWVSDWGQTTLTAVDNAPCQNAYYSFESMSAQSGADSTLGDLSAPYQLNSAGSVVPWQVPVGSTMTMMVTSYNDGGGTASGYNAQLGVCAVDPRVIPWGTYFTVPGYGTCYAGDIGTWIQNNTVDVWLPGTQADGWGVQHRTITIIANPYEAPIPPNPPSSPSSSGGSPTSYPPSSPTTTPGGGSPTSTTGCTLPAWSSTQVYTGGNKVSYGQHNWTAKWWTQGDVPGNNSQNVWTDNGSC</sequence>
<dbReference type="Pfam" id="PF06725">
    <property type="entry name" value="3D"/>
    <property type="match status" value="1"/>
</dbReference>
<dbReference type="InterPro" id="IPR010611">
    <property type="entry name" value="3D_dom"/>
</dbReference>
<feature type="compositionally biased region" description="Pro residues" evidence="3">
    <location>
        <begin position="280"/>
        <end position="289"/>
    </location>
</feature>
<dbReference type="Pfam" id="PF02839">
    <property type="entry name" value="CBM_5_12"/>
    <property type="match status" value="1"/>
</dbReference>
<dbReference type="PANTHER" id="PTHR39160:SF4">
    <property type="entry name" value="RESUSCITATION-PROMOTING FACTOR RPFB"/>
    <property type="match status" value="1"/>
</dbReference>
<dbReference type="Proteomes" id="UP001500751">
    <property type="component" value="Unassembled WGS sequence"/>
</dbReference>
<dbReference type="InterPro" id="IPR051933">
    <property type="entry name" value="Resuscitation_pf_RpfB"/>
</dbReference>
<feature type="region of interest" description="Disordered" evidence="3">
    <location>
        <begin position="277"/>
        <end position="321"/>
    </location>
</feature>
<dbReference type="RefSeq" id="WP_344669068.1">
    <property type="nucleotide sequence ID" value="NZ_BAAAQN010000043.1"/>
</dbReference>
<evidence type="ECO:0000256" key="2">
    <source>
        <dbReference type="ARBA" id="ARBA00022801"/>
    </source>
</evidence>
<dbReference type="InterPro" id="IPR059180">
    <property type="entry name" value="3D_YorM"/>
</dbReference>
<comment type="caution">
    <text evidence="5">The sequence shown here is derived from an EMBL/GenBank/DDBJ whole genome shotgun (WGS) entry which is preliminary data.</text>
</comment>
<dbReference type="SUPFAM" id="SSF51055">
    <property type="entry name" value="Carbohydrate binding domain"/>
    <property type="match status" value="1"/>
</dbReference>
<dbReference type="CDD" id="cd14667">
    <property type="entry name" value="3D_containing_proteins"/>
    <property type="match status" value="1"/>
</dbReference>
<feature type="domain" description="Chitin-binding type-3" evidence="4">
    <location>
        <begin position="322"/>
        <end position="366"/>
    </location>
</feature>
<keyword evidence="2" id="KW-0378">Hydrolase</keyword>
<dbReference type="CDD" id="cd12215">
    <property type="entry name" value="ChiC_BD"/>
    <property type="match status" value="1"/>
</dbReference>